<keyword evidence="4" id="KW-1185">Reference proteome</keyword>
<evidence type="ECO:0000313" key="1">
    <source>
        <dbReference type="EMBL" id="PCS03585.1"/>
    </source>
</evidence>
<evidence type="ECO:0000313" key="2">
    <source>
        <dbReference type="EMBL" id="SFZ75085.1"/>
    </source>
</evidence>
<sequence length="237" mass="26473">MLRKAIKKGNEMKKIKATIFWGAVIILLLGIGATVAHFKFGFLKKDETTEFVIQKIESQAKLKVTKTTSKEVKKVALEPELVKEWNELGKGLVSIFSGRNMTIKAVVETDFALDLSKISSEAIKVKNNVFTVTEPLIVEVDSQIDYSKTEIEKDSNGAFDKVVDIFTNRKDANQFMQDNLKSVDVTASENVSMDDTVKQKVVKDTNKALGEFLSKATEKPVKVALTEKDFTFVNVDK</sequence>
<gene>
    <name evidence="1" type="ORF">RR45_GL002001</name>
    <name evidence="2" type="ORF">SAMN02746068_01464</name>
</gene>
<dbReference type="EMBL" id="FPKS01000007">
    <property type="protein sequence ID" value="SFZ75085.1"/>
    <property type="molecule type" value="Genomic_DNA"/>
</dbReference>
<reference evidence="1 4" key="1">
    <citation type="submission" date="2014-12" db="EMBL/GenBank/DDBJ databases">
        <title>Draft genome sequences of 10 type strains of Lactococcus.</title>
        <authorList>
            <person name="Sun Z."/>
            <person name="Zhong Z."/>
            <person name="Liu W."/>
            <person name="Zhang W."/>
            <person name="Zhang H."/>
        </authorList>
    </citation>
    <scope>NUCLEOTIDE SEQUENCE [LARGE SCALE GENOMIC DNA]</scope>
    <source>
        <strain evidence="1 4">DSM 22330</strain>
    </source>
</reference>
<dbReference type="Pfam" id="PF14014">
    <property type="entry name" value="DUF4230"/>
    <property type="match status" value="1"/>
</dbReference>
<evidence type="ECO:0000313" key="4">
    <source>
        <dbReference type="Proteomes" id="UP000218979"/>
    </source>
</evidence>
<dbReference type="Proteomes" id="UP000218979">
    <property type="component" value="Unassembled WGS sequence"/>
</dbReference>
<dbReference type="STRING" id="1122154.SAMN02746068_01464"/>
<evidence type="ECO:0000313" key="3">
    <source>
        <dbReference type="Proteomes" id="UP000185655"/>
    </source>
</evidence>
<organism evidence="2 3">
    <name type="scientific">Pseudolactococcus chungangensis CAU 28 = DSM 22330</name>
    <dbReference type="NCBI Taxonomy" id="1122154"/>
    <lineage>
        <taxon>Bacteria</taxon>
        <taxon>Bacillati</taxon>
        <taxon>Bacillota</taxon>
        <taxon>Bacilli</taxon>
        <taxon>Lactobacillales</taxon>
        <taxon>Streptococcaceae</taxon>
        <taxon>Pseudolactococcus</taxon>
    </lineage>
</organism>
<proteinExistence type="predicted"/>
<protein>
    <recommendedName>
        <fullName evidence="5">DUF4230 domain-containing protein</fullName>
    </recommendedName>
</protein>
<dbReference type="Proteomes" id="UP000185655">
    <property type="component" value="Unassembled WGS sequence"/>
</dbReference>
<name>A0A1K2HEK5_9LACT</name>
<dbReference type="InterPro" id="IPR025324">
    <property type="entry name" value="DUF4230"/>
</dbReference>
<reference evidence="2 3" key="2">
    <citation type="submission" date="2016-11" db="EMBL/GenBank/DDBJ databases">
        <authorList>
            <person name="Jaros S."/>
            <person name="Januszkiewicz K."/>
            <person name="Wedrychowicz H."/>
        </authorList>
    </citation>
    <scope>NUCLEOTIDE SEQUENCE [LARGE SCALE GENOMIC DNA]</scope>
    <source>
        <strain evidence="2 3">DSM 22330</strain>
    </source>
</reference>
<accession>A0A1K2HEK5</accession>
<evidence type="ECO:0008006" key="5">
    <source>
        <dbReference type="Google" id="ProtNLM"/>
    </source>
</evidence>
<dbReference type="AlphaFoldDB" id="A0A1K2HEK5"/>
<dbReference type="EMBL" id="JXJT01000008">
    <property type="protein sequence ID" value="PCS03585.1"/>
    <property type="molecule type" value="Genomic_DNA"/>
</dbReference>